<evidence type="ECO:0000259" key="2">
    <source>
        <dbReference type="Pfam" id="PF07883"/>
    </source>
</evidence>
<dbReference type="GO" id="GO:0051213">
    <property type="term" value="F:dioxygenase activity"/>
    <property type="evidence" value="ECO:0007669"/>
    <property type="project" value="UniProtKB-KW"/>
</dbReference>
<dbReference type="InterPro" id="IPR013096">
    <property type="entry name" value="Cupin_2"/>
</dbReference>
<gene>
    <name evidence="3" type="ORF">GGE60_000104</name>
</gene>
<organism evidence="3 4">
    <name type="scientific">Rhizobium leucaenae</name>
    <dbReference type="NCBI Taxonomy" id="29450"/>
    <lineage>
        <taxon>Bacteria</taxon>
        <taxon>Pseudomonadati</taxon>
        <taxon>Pseudomonadota</taxon>
        <taxon>Alphaproteobacteria</taxon>
        <taxon>Hyphomicrobiales</taxon>
        <taxon>Rhizobiaceae</taxon>
        <taxon>Rhizobium/Agrobacterium group</taxon>
        <taxon>Rhizobium</taxon>
    </lineage>
</organism>
<keyword evidence="1" id="KW-0812">Transmembrane</keyword>
<protein>
    <submittedName>
        <fullName evidence="3">Quercetin dioxygenase-like cupin family protein</fullName>
    </submittedName>
</protein>
<dbReference type="EMBL" id="JACIIG010000001">
    <property type="protein sequence ID" value="MBB4566016.1"/>
    <property type="molecule type" value="Genomic_DNA"/>
</dbReference>
<evidence type="ECO:0000256" key="1">
    <source>
        <dbReference type="SAM" id="Phobius"/>
    </source>
</evidence>
<evidence type="ECO:0000313" key="4">
    <source>
        <dbReference type="Proteomes" id="UP000543836"/>
    </source>
</evidence>
<dbReference type="SUPFAM" id="SSF51182">
    <property type="entry name" value="RmlC-like cupins"/>
    <property type="match status" value="1"/>
</dbReference>
<comment type="caution">
    <text evidence="3">The sequence shown here is derived from an EMBL/GenBank/DDBJ whole genome shotgun (WGS) entry which is preliminary data.</text>
</comment>
<dbReference type="Pfam" id="PF07883">
    <property type="entry name" value="Cupin_2"/>
    <property type="match status" value="1"/>
</dbReference>
<keyword evidence="4" id="KW-1185">Reference proteome</keyword>
<keyword evidence="3" id="KW-0560">Oxidoreductase</keyword>
<keyword evidence="1" id="KW-1133">Transmembrane helix</keyword>
<sequence>MPEAFGIETKFCQRIYGSTTKGITTMNSIFLRLFVAAAVCLTGTLAVAAENTAHVTSLMQKDLPNYPGKEGVMISVEYGPGGSDPIHKHDANAFVYVLEGSIVMQVKGQKEVTLSPGETFYEGPSDIHVVSRNASKTKPAKFIVVLLKSKDAPVVMPVK</sequence>
<dbReference type="Gene3D" id="2.60.120.10">
    <property type="entry name" value="Jelly Rolls"/>
    <property type="match status" value="1"/>
</dbReference>
<feature type="domain" description="Cupin type-2" evidence="2">
    <location>
        <begin position="76"/>
        <end position="145"/>
    </location>
</feature>
<dbReference type="PANTHER" id="PTHR38599:SF1">
    <property type="entry name" value="CUPIN DOMAIN PROTEIN (AFU_ORTHOLOGUE AFUA_3G13620)"/>
    <property type="match status" value="1"/>
</dbReference>
<evidence type="ECO:0000313" key="3">
    <source>
        <dbReference type="EMBL" id="MBB4566016.1"/>
    </source>
</evidence>
<dbReference type="InterPro" id="IPR014710">
    <property type="entry name" value="RmlC-like_jellyroll"/>
</dbReference>
<dbReference type="CDD" id="cd02234">
    <property type="entry name" value="cupin_BLR7677-like"/>
    <property type="match status" value="1"/>
</dbReference>
<dbReference type="PANTHER" id="PTHR38599">
    <property type="entry name" value="CUPIN DOMAIN PROTEIN (AFU_ORTHOLOGUE AFUA_3G13620)"/>
    <property type="match status" value="1"/>
</dbReference>
<accession>A0A7W6ZNV3</accession>
<dbReference type="InterPro" id="IPR011051">
    <property type="entry name" value="RmlC_Cupin_sf"/>
</dbReference>
<reference evidence="3 4" key="1">
    <citation type="submission" date="2020-08" db="EMBL/GenBank/DDBJ databases">
        <title>Genomic Encyclopedia of Type Strains, Phase IV (KMG-V): Genome sequencing to study the core and pangenomes of soil and plant-associated prokaryotes.</title>
        <authorList>
            <person name="Whitman W."/>
        </authorList>
    </citation>
    <scope>NUCLEOTIDE SEQUENCE [LARGE SCALE GENOMIC DNA]</scope>
    <source>
        <strain evidence="3 4">SEMIA 492</strain>
    </source>
</reference>
<dbReference type="Proteomes" id="UP000543836">
    <property type="component" value="Unassembled WGS sequence"/>
</dbReference>
<keyword evidence="3" id="KW-0223">Dioxygenase</keyword>
<name>A0A7W6ZNV3_9HYPH</name>
<keyword evidence="1" id="KW-0472">Membrane</keyword>
<dbReference type="AlphaFoldDB" id="A0A7W6ZNV3"/>
<proteinExistence type="predicted"/>
<feature type="transmembrane region" description="Helical" evidence="1">
    <location>
        <begin position="29"/>
        <end position="49"/>
    </location>
</feature>